<dbReference type="HOGENOM" id="CLU_058499_0_0_1"/>
<evidence type="ECO:0000313" key="2">
    <source>
        <dbReference type="EMBL" id="CCA68582.1"/>
    </source>
</evidence>
<protein>
    <submittedName>
        <fullName evidence="2">Uncharacterized protein</fullName>
    </submittedName>
</protein>
<name>G4TB89_SERID</name>
<evidence type="ECO:0000256" key="1">
    <source>
        <dbReference type="SAM" id="Phobius"/>
    </source>
</evidence>
<dbReference type="OrthoDB" id="2563669at2759"/>
<keyword evidence="1" id="KW-1133">Transmembrane helix</keyword>
<proteinExistence type="predicted"/>
<dbReference type="Gene3D" id="2.60.120.260">
    <property type="entry name" value="Galactose-binding domain-like"/>
    <property type="match status" value="1"/>
</dbReference>
<dbReference type="AlphaFoldDB" id="G4TB89"/>
<dbReference type="EMBL" id="CAFZ01000036">
    <property type="protein sequence ID" value="CCA68582.1"/>
    <property type="molecule type" value="Genomic_DNA"/>
</dbReference>
<gene>
    <name evidence="2" type="ORF">PIIN_02447</name>
</gene>
<dbReference type="Proteomes" id="UP000007148">
    <property type="component" value="Unassembled WGS sequence"/>
</dbReference>
<dbReference type="InParanoid" id="G4TB89"/>
<keyword evidence="1" id="KW-0472">Membrane</keyword>
<evidence type="ECO:0000313" key="3">
    <source>
        <dbReference type="Proteomes" id="UP000007148"/>
    </source>
</evidence>
<feature type="transmembrane region" description="Helical" evidence="1">
    <location>
        <begin position="297"/>
        <end position="319"/>
    </location>
</feature>
<comment type="caution">
    <text evidence="2">The sequence shown here is derived from an EMBL/GenBank/DDBJ whole genome shotgun (WGS) entry which is preliminary data.</text>
</comment>
<reference evidence="2 3" key="1">
    <citation type="journal article" date="2011" name="PLoS Pathog.">
        <title>Endophytic Life Strategies Decoded by Genome and Transcriptome Analyses of the Mutualistic Root Symbiont Piriformospora indica.</title>
        <authorList>
            <person name="Zuccaro A."/>
            <person name="Lahrmann U."/>
            <person name="Guldener U."/>
            <person name="Langen G."/>
            <person name="Pfiffi S."/>
            <person name="Biedenkopf D."/>
            <person name="Wong P."/>
            <person name="Samans B."/>
            <person name="Grimm C."/>
            <person name="Basiewicz M."/>
            <person name="Murat C."/>
            <person name="Martin F."/>
            <person name="Kogel K.H."/>
        </authorList>
    </citation>
    <scope>NUCLEOTIDE SEQUENCE [LARGE SCALE GENOMIC DNA]</scope>
    <source>
        <strain evidence="2 3">DSM 11827</strain>
    </source>
</reference>
<sequence>MKINLTYTCDSPLITFSGNWTAESNSVQASSSNAPAVRMVSRAHGDSLTFNFTGTGIWIYPATNTPRSSFDVYLDGTLSRFDGSNEPSDVTDPLFSKTGLLFIPHVVSIHNTGALSLGSSPYLDLAYVTYECRDKFGNATSMDVSGDYADSRNIAWYPPEEWTTSTRVVLLGSQNGSTLSVFGSVGPSYGAYSVSLRYADGEDITDDDDPGNALPITRESELYERTVYHAFNGSFSIDRQGVLLYRATNLNSGRVMTLVMRNLPQKQGQLLAVERTELFKYGYQLPKPRARGLSGGGIAGLVVGSLLLVGICFLALYFLRQRRRGQLVRQQKTNLFRDILARRGILSNPDAKRTSHTTIHGNNDFSLDPNTTLSPLDVHGARPL</sequence>
<accession>G4TB89</accession>
<organism evidence="2 3">
    <name type="scientific">Serendipita indica (strain DSM 11827)</name>
    <name type="common">Root endophyte fungus</name>
    <name type="synonym">Piriformospora indica</name>
    <dbReference type="NCBI Taxonomy" id="1109443"/>
    <lineage>
        <taxon>Eukaryota</taxon>
        <taxon>Fungi</taxon>
        <taxon>Dikarya</taxon>
        <taxon>Basidiomycota</taxon>
        <taxon>Agaricomycotina</taxon>
        <taxon>Agaricomycetes</taxon>
        <taxon>Sebacinales</taxon>
        <taxon>Serendipitaceae</taxon>
        <taxon>Serendipita</taxon>
    </lineage>
</organism>
<keyword evidence="1" id="KW-0812">Transmembrane</keyword>
<dbReference type="STRING" id="1109443.G4TB89"/>
<keyword evidence="3" id="KW-1185">Reference proteome</keyword>